<dbReference type="Gene3D" id="3.40.109.10">
    <property type="entry name" value="NADH Oxidase"/>
    <property type="match status" value="1"/>
</dbReference>
<dbReference type="PANTHER" id="PTHR43673:SF10">
    <property type="entry name" value="NADH DEHYDROGENASE_NAD(P)H NITROREDUCTASE XCC3605-RELATED"/>
    <property type="match status" value="1"/>
</dbReference>
<sequence>MNTTFNNQKISKLIKLIVPQSVIKVSSKLINSSKIKNKLSHFLLQIAVKSELLSSLYYALFSRAFAKEHRGCIYGQLKYIEGHPTNQESQYLLRRNIHRIEKGLLMQPRRDVFATDYISETVQSYETVLAGCDDYADLSELGWACDVLSKYFTVVASHPVIDEMRKKFLALKHVASAEVPRIPYKRDLSKPTSVNYENLLELSYRRRSVRWYLQKPVPRELIDKAITIAALSPSACNRQPFEFRVFDEPQIIQKVASIPMGTQGFSHNFPVIVVVVGKLRAYFSERDRHVIYIDGSLASMSFMYALETLGLSSCPINWPDIDLKEREMATLLGLELDERPIMLISLGYPDPDGMVAYSHKKSLSQLRRYS</sequence>
<dbReference type="CDD" id="cd02062">
    <property type="entry name" value="Nitro_FMN_reductase"/>
    <property type="match status" value="1"/>
</dbReference>
<keyword evidence="2" id="KW-0560">Oxidoreductase</keyword>
<dbReference type="InterPro" id="IPR000415">
    <property type="entry name" value="Nitroreductase-like"/>
</dbReference>
<dbReference type="GO" id="GO:0016491">
    <property type="term" value="F:oxidoreductase activity"/>
    <property type="evidence" value="ECO:0007669"/>
    <property type="project" value="UniProtKB-KW"/>
</dbReference>
<organism evidence="4 5">
    <name type="scientific">Halotia branconii CENA392</name>
    <dbReference type="NCBI Taxonomy" id="1539056"/>
    <lineage>
        <taxon>Bacteria</taxon>
        <taxon>Bacillati</taxon>
        <taxon>Cyanobacteriota</taxon>
        <taxon>Cyanophyceae</taxon>
        <taxon>Nostocales</taxon>
        <taxon>Nodulariaceae</taxon>
        <taxon>Halotia</taxon>
    </lineage>
</organism>
<dbReference type="Pfam" id="PF00881">
    <property type="entry name" value="Nitroreductase"/>
    <property type="match status" value="2"/>
</dbReference>
<feature type="domain" description="Nitroreductase" evidence="3">
    <location>
        <begin position="261"/>
        <end position="348"/>
    </location>
</feature>
<evidence type="ECO:0000313" key="5">
    <source>
        <dbReference type="Proteomes" id="UP001223520"/>
    </source>
</evidence>
<dbReference type="EMBL" id="CP124543">
    <property type="protein sequence ID" value="WGV27606.1"/>
    <property type="molecule type" value="Genomic_DNA"/>
</dbReference>
<feature type="domain" description="Nitroreductase" evidence="3">
    <location>
        <begin position="205"/>
        <end position="257"/>
    </location>
</feature>
<gene>
    <name evidence="4" type="ORF">QI031_09020</name>
</gene>
<comment type="similarity">
    <text evidence="1">Belongs to the nitroreductase family.</text>
</comment>
<dbReference type="RefSeq" id="WP_281484845.1">
    <property type="nucleotide sequence ID" value="NZ_CP124543.1"/>
</dbReference>
<dbReference type="InterPro" id="IPR029479">
    <property type="entry name" value="Nitroreductase"/>
</dbReference>
<proteinExistence type="inferred from homology"/>
<reference evidence="4 5" key="1">
    <citation type="journal article" date="2023" name="Limnol Oceanogr Lett">
        <title>Environmental adaptations by the intertidal Antarctic cyanobacterium Halotia branconii CENA392 as revealed using long-read genome sequencing.</title>
        <authorList>
            <person name="Dextro R.B."/>
            <person name="Delbaje E."/>
            <person name="Freitas P.N.N."/>
            <person name="Geraldes V."/>
            <person name="Pinto E."/>
            <person name="Long P.F."/>
            <person name="Fiore M.F."/>
        </authorList>
    </citation>
    <scope>NUCLEOTIDE SEQUENCE [LARGE SCALE GENOMIC DNA]</scope>
    <source>
        <strain evidence="4 5">CENA392</strain>
    </source>
</reference>
<keyword evidence="5" id="KW-1185">Reference proteome</keyword>
<dbReference type="KEGG" id="hbq:QI031_09020"/>
<evidence type="ECO:0000313" key="4">
    <source>
        <dbReference type="EMBL" id="WGV27606.1"/>
    </source>
</evidence>
<name>A0AAJ6NW60_9CYAN</name>
<dbReference type="AlphaFoldDB" id="A0AAJ6NW60"/>
<evidence type="ECO:0000259" key="3">
    <source>
        <dbReference type="Pfam" id="PF00881"/>
    </source>
</evidence>
<evidence type="ECO:0000256" key="1">
    <source>
        <dbReference type="ARBA" id="ARBA00007118"/>
    </source>
</evidence>
<dbReference type="SUPFAM" id="SSF55469">
    <property type="entry name" value="FMN-dependent nitroreductase-like"/>
    <property type="match status" value="1"/>
</dbReference>
<dbReference type="Proteomes" id="UP001223520">
    <property type="component" value="Chromosome"/>
</dbReference>
<accession>A0AAJ6NW60</accession>
<protein>
    <submittedName>
        <fullName evidence="4">Nitroreductase family protein</fullName>
    </submittedName>
</protein>
<evidence type="ECO:0000256" key="2">
    <source>
        <dbReference type="ARBA" id="ARBA00023002"/>
    </source>
</evidence>
<dbReference type="PANTHER" id="PTHR43673">
    <property type="entry name" value="NAD(P)H NITROREDUCTASE YDGI-RELATED"/>
    <property type="match status" value="1"/>
</dbReference>